<accession>A0ABY7CTQ4</accession>
<name>A0ABY7CTQ4_9BASI</name>
<organism evidence="1 2">
    <name type="scientific">Puccinia triticina</name>
    <dbReference type="NCBI Taxonomy" id="208348"/>
    <lineage>
        <taxon>Eukaryota</taxon>
        <taxon>Fungi</taxon>
        <taxon>Dikarya</taxon>
        <taxon>Basidiomycota</taxon>
        <taxon>Pucciniomycotina</taxon>
        <taxon>Pucciniomycetes</taxon>
        <taxon>Pucciniales</taxon>
        <taxon>Pucciniaceae</taxon>
        <taxon>Puccinia</taxon>
    </lineage>
</organism>
<dbReference type="GeneID" id="77812896"/>
<dbReference type="Proteomes" id="UP001164743">
    <property type="component" value="Chromosome 8A"/>
</dbReference>
<gene>
    <name evidence="1" type="ORF">PtA15_8A56</name>
</gene>
<proteinExistence type="predicted"/>
<sequence>MRLFDHPLALDWTCRHQDRPLVVEIGLEVVEMDSLPLEWTRSSSVGTRRHWNGPLVVGLDSFVVGRDSLPGLDSFVIGRDSSPPAKVSAAFAAVINHHVCKRFHFFEWVKLHGKCELVFYVPPQSHLFASAPSCFVESSSVLHLR</sequence>
<protein>
    <submittedName>
        <fullName evidence="1">Uncharacterized protein</fullName>
    </submittedName>
</protein>
<dbReference type="EMBL" id="CP110428">
    <property type="protein sequence ID" value="WAQ87155.1"/>
    <property type="molecule type" value="Genomic_DNA"/>
</dbReference>
<evidence type="ECO:0000313" key="1">
    <source>
        <dbReference type="EMBL" id="WAQ87155.1"/>
    </source>
</evidence>
<reference evidence="1" key="1">
    <citation type="submission" date="2022-10" db="EMBL/GenBank/DDBJ databases">
        <title>Puccinia triticina Genome sequencing and assembly.</title>
        <authorList>
            <person name="Li C."/>
        </authorList>
    </citation>
    <scope>NUCLEOTIDE SEQUENCE</scope>
    <source>
        <strain evidence="1">Pt15</strain>
    </source>
</reference>
<keyword evidence="2" id="KW-1185">Reference proteome</keyword>
<evidence type="ECO:0000313" key="2">
    <source>
        <dbReference type="Proteomes" id="UP001164743"/>
    </source>
</evidence>
<dbReference type="RefSeq" id="XP_053022710.1">
    <property type="nucleotide sequence ID" value="XM_053172012.1"/>
</dbReference>